<feature type="non-terminal residue" evidence="1">
    <location>
        <position position="1"/>
    </location>
</feature>
<evidence type="ECO:0000313" key="2">
    <source>
        <dbReference type="Proteomes" id="UP000265520"/>
    </source>
</evidence>
<organism evidence="1 2">
    <name type="scientific">Trifolium medium</name>
    <dbReference type="NCBI Taxonomy" id="97028"/>
    <lineage>
        <taxon>Eukaryota</taxon>
        <taxon>Viridiplantae</taxon>
        <taxon>Streptophyta</taxon>
        <taxon>Embryophyta</taxon>
        <taxon>Tracheophyta</taxon>
        <taxon>Spermatophyta</taxon>
        <taxon>Magnoliopsida</taxon>
        <taxon>eudicotyledons</taxon>
        <taxon>Gunneridae</taxon>
        <taxon>Pentapetalae</taxon>
        <taxon>rosids</taxon>
        <taxon>fabids</taxon>
        <taxon>Fabales</taxon>
        <taxon>Fabaceae</taxon>
        <taxon>Papilionoideae</taxon>
        <taxon>50 kb inversion clade</taxon>
        <taxon>NPAAA clade</taxon>
        <taxon>Hologalegina</taxon>
        <taxon>IRL clade</taxon>
        <taxon>Trifolieae</taxon>
        <taxon>Trifolium</taxon>
    </lineage>
</organism>
<keyword evidence="2" id="KW-1185">Reference proteome</keyword>
<protein>
    <submittedName>
        <fullName evidence="1">Uncharacterized protein</fullName>
    </submittedName>
</protein>
<sequence length="20" mass="2078">RKEGRGWVGDLAYAAAAATD</sequence>
<evidence type="ECO:0000313" key="1">
    <source>
        <dbReference type="EMBL" id="MCI24157.1"/>
    </source>
</evidence>
<name>A0A392QJS2_9FABA</name>
<reference evidence="1 2" key="1">
    <citation type="journal article" date="2018" name="Front. Plant Sci.">
        <title>Red Clover (Trifolium pratense) and Zigzag Clover (T. medium) - A Picture of Genomic Similarities and Differences.</title>
        <authorList>
            <person name="Dluhosova J."/>
            <person name="Istvanek J."/>
            <person name="Nedelnik J."/>
            <person name="Repkova J."/>
        </authorList>
    </citation>
    <scope>NUCLEOTIDE SEQUENCE [LARGE SCALE GENOMIC DNA]</scope>
    <source>
        <strain evidence="2">cv. 10/8</strain>
        <tissue evidence="1">Leaf</tissue>
    </source>
</reference>
<comment type="caution">
    <text evidence="1">The sequence shown here is derived from an EMBL/GenBank/DDBJ whole genome shotgun (WGS) entry which is preliminary data.</text>
</comment>
<dbReference type="Proteomes" id="UP000265520">
    <property type="component" value="Unassembled WGS sequence"/>
</dbReference>
<proteinExistence type="predicted"/>
<accession>A0A392QJS2</accession>
<dbReference type="AlphaFoldDB" id="A0A392QJS2"/>
<dbReference type="EMBL" id="LXQA010139879">
    <property type="protein sequence ID" value="MCI24157.1"/>
    <property type="molecule type" value="Genomic_DNA"/>
</dbReference>